<dbReference type="InterPro" id="IPR037232">
    <property type="entry name" value="NADH_quin_OxRdtase_su_C/D-like"/>
</dbReference>
<dbReference type="OrthoDB" id="9803286at2"/>
<keyword evidence="10" id="KW-1185">Reference proteome</keyword>
<dbReference type="RefSeq" id="WP_055450840.1">
    <property type="nucleotide sequence ID" value="NZ_CYHF01000006.1"/>
</dbReference>
<evidence type="ECO:0000313" key="9">
    <source>
        <dbReference type="EMBL" id="CUA98022.1"/>
    </source>
</evidence>
<evidence type="ECO:0000313" key="10">
    <source>
        <dbReference type="Proteomes" id="UP000183649"/>
    </source>
</evidence>
<dbReference type="InterPro" id="IPR010218">
    <property type="entry name" value="NADH_DH_suC"/>
</dbReference>
<keyword evidence="4 5" id="KW-0830">Ubiquinone</keyword>
<keyword evidence="5 6" id="KW-1278">Translocase</keyword>
<gene>
    <name evidence="5" type="primary">nuoC</name>
    <name evidence="9" type="ORF">Ga0061069_106179</name>
</gene>
<dbReference type="NCBIfam" id="NF004730">
    <property type="entry name" value="PRK06074.1-1"/>
    <property type="match status" value="1"/>
</dbReference>
<dbReference type="GO" id="GO:0050136">
    <property type="term" value="F:NADH dehydrogenase (quinone) (non-electrogenic) activity"/>
    <property type="evidence" value="ECO:0007669"/>
    <property type="project" value="UniProtKB-UniRule"/>
</dbReference>
<comment type="function">
    <text evidence="5">NDH-1 shuttles electrons from NADH, via FMN and iron-sulfur (Fe-S) centers, to quinones in the respiratory chain. The immediate electron acceptor for the enzyme in this species is believed to be ubiquinone. Couples the redox reaction to proton translocation (for every two electrons transferred, four hydrogen ions are translocated across the cytoplasmic membrane), and thus conserves the redox energy in a proton gradient.</text>
</comment>
<dbReference type="Pfam" id="PF00329">
    <property type="entry name" value="Complex1_30kDa"/>
    <property type="match status" value="1"/>
</dbReference>
<evidence type="ECO:0000256" key="1">
    <source>
        <dbReference type="ARBA" id="ARBA00007569"/>
    </source>
</evidence>
<dbReference type="Gene3D" id="3.30.460.80">
    <property type="entry name" value="NADH:ubiquinone oxidoreductase, 30kDa subunit"/>
    <property type="match status" value="1"/>
</dbReference>
<evidence type="ECO:0000256" key="7">
    <source>
        <dbReference type="RuleBase" id="RU003582"/>
    </source>
</evidence>
<dbReference type="EC" id="7.1.1.-" evidence="5"/>
<dbReference type="NCBIfam" id="TIGR01961">
    <property type="entry name" value="NuoC_fam"/>
    <property type="match status" value="1"/>
</dbReference>
<dbReference type="PANTHER" id="PTHR10884:SF14">
    <property type="entry name" value="NADH DEHYDROGENASE [UBIQUINONE] IRON-SULFUR PROTEIN 3, MITOCHONDRIAL"/>
    <property type="match status" value="1"/>
</dbReference>
<dbReference type="GO" id="GO:0005886">
    <property type="term" value="C:plasma membrane"/>
    <property type="evidence" value="ECO:0007669"/>
    <property type="project" value="UniProtKB-SubCell"/>
</dbReference>
<dbReference type="AlphaFoldDB" id="A0A0K6I401"/>
<evidence type="ECO:0000256" key="3">
    <source>
        <dbReference type="ARBA" id="ARBA00022719"/>
    </source>
</evidence>
<dbReference type="InterPro" id="IPR020396">
    <property type="entry name" value="NADH_UbQ_OxRdtase_CS"/>
</dbReference>
<keyword evidence="5" id="KW-0472">Membrane</keyword>
<dbReference type="STRING" id="339866.GCA_001418255_01971"/>
<dbReference type="PROSITE" id="PS00542">
    <property type="entry name" value="COMPLEX1_30K"/>
    <property type="match status" value="1"/>
</dbReference>
<keyword evidence="3 5" id="KW-0874">Quinone</keyword>
<comment type="catalytic activity">
    <reaction evidence="5 7">
        <text>a quinone + NADH + 5 H(+)(in) = a quinol + NAD(+) + 4 H(+)(out)</text>
        <dbReference type="Rhea" id="RHEA:57888"/>
        <dbReference type="ChEBI" id="CHEBI:15378"/>
        <dbReference type="ChEBI" id="CHEBI:24646"/>
        <dbReference type="ChEBI" id="CHEBI:57540"/>
        <dbReference type="ChEBI" id="CHEBI:57945"/>
        <dbReference type="ChEBI" id="CHEBI:132124"/>
    </reaction>
</comment>
<evidence type="ECO:0000256" key="4">
    <source>
        <dbReference type="ARBA" id="ARBA00023075"/>
    </source>
</evidence>
<comment type="similarity">
    <text evidence="1 5 6">Belongs to the complex I 30 kDa subunit family.</text>
</comment>
<organism evidence="9 10">
    <name type="scientific">Thiomonas bhubaneswarensis</name>
    <dbReference type="NCBI Taxonomy" id="339866"/>
    <lineage>
        <taxon>Bacteria</taxon>
        <taxon>Pseudomonadati</taxon>
        <taxon>Pseudomonadota</taxon>
        <taxon>Betaproteobacteria</taxon>
        <taxon>Burkholderiales</taxon>
        <taxon>Thiomonas</taxon>
    </lineage>
</organism>
<dbReference type="InterPro" id="IPR001268">
    <property type="entry name" value="NADH_UbQ_OxRdtase_30kDa_su"/>
</dbReference>
<keyword evidence="5" id="KW-1003">Cell membrane</keyword>
<keyword evidence="2 5" id="KW-0813">Transport</keyword>
<accession>A0A0K6I401</accession>
<dbReference type="Proteomes" id="UP000183649">
    <property type="component" value="Unassembled WGS sequence"/>
</dbReference>
<dbReference type="GO" id="GO:0048038">
    <property type="term" value="F:quinone binding"/>
    <property type="evidence" value="ECO:0007669"/>
    <property type="project" value="UniProtKB-KW"/>
</dbReference>
<feature type="domain" description="NADH:ubiquinone oxidoreductase 30kDa subunit" evidence="8">
    <location>
        <begin position="33"/>
        <end position="163"/>
    </location>
</feature>
<evidence type="ECO:0000256" key="2">
    <source>
        <dbReference type="ARBA" id="ARBA00022448"/>
    </source>
</evidence>
<name>A0A0K6I401_9BURK</name>
<comment type="subcellular location">
    <subcellularLocation>
        <location evidence="5">Cell membrane</location>
        <topology evidence="5">Peripheral membrane protein</topology>
        <orientation evidence="5">Cytoplasmic side</orientation>
    </subcellularLocation>
</comment>
<dbReference type="GO" id="GO:0008137">
    <property type="term" value="F:NADH dehydrogenase (ubiquinone) activity"/>
    <property type="evidence" value="ECO:0007669"/>
    <property type="project" value="InterPro"/>
</dbReference>
<sequence>MTSKLEQLDSALRATLGERILALQASVGELTLDVAPAYYRDACLALRDSAELHFEQLIDLCGVDYAQYGNTVRDDAGGRFVVVVHLLSMHHNWRLRLRVRCADDDLPVVDSIHDIWNSANWFEREAFDLYGIIFEGHPDLRRILTDYGFIGHPFRKDFPLSGTVEMRYDPDSKRVIYQPVTIEPREVTPRIIRESGYGGLGHFDAAAARGGQGH</sequence>
<keyword evidence="5 6" id="KW-0520">NAD</keyword>
<evidence type="ECO:0000256" key="6">
    <source>
        <dbReference type="RuleBase" id="RU003456"/>
    </source>
</evidence>
<dbReference type="EMBL" id="CYHF01000006">
    <property type="protein sequence ID" value="CUA98022.1"/>
    <property type="molecule type" value="Genomic_DNA"/>
</dbReference>
<reference evidence="10" key="1">
    <citation type="submission" date="2015-08" db="EMBL/GenBank/DDBJ databases">
        <authorList>
            <person name="Varghese N."/>
        </authorList>
    </citation>
    <scope>NUCLEOTIDE SEQUENCE [LARGE SCALE GENOMIC DNA]</scope>
    <source>
        <strain evidence="10">DSM 18181</strain>
    </source>
</reference>
<comment type="subunit">
    <text evidence="5">NDH-1 is composed of 14 different subunits. Subunits NuoB, C, D, E, F, and G constitute the peripheral sector of the complex.</text>
</comment>
<dbReference type="PANTHER" id="PTHR10884">
    <property type="entry name" value="NADH DEHYDROGENASE UBIQUINONE IRON-SULFUR PROTEIN 3"/>
    <property type="match status" value="1"/>
</dbReference>
<dbReference type="SUPFAM" id="SSF143243">
    <property type="entry name" value="Nqo5-like"/>
    <property type="match status" value="1"/>
</dbReference>
<proteinExistence type="inferred from homology"/>
<evidence type="ECO:0000256" key="5">
    <source>
        <dbReference type="HAMAP-Rule" id="MF_01357"/>
    </source>
</evidence>
<evidence type="ECO:0000259" key="8">
    <source>
        <dbReference type="Pfam" id="PF00329"/>
    </source>
</evidence>
<dbReference type="HAMAP" id="MF_01357">
    <property type="entry name" value="NDH1_NuoC"/>
    <property type="match status" value="1"/>
</dbReference>
<protein>
    <recommendedName>
        <fullName evidence="5">NADH-quinone oxidoreductase subunit C</fullName>
        <ecNumber evidence="5">7.1.1.-</ecNumber>
    </recommendedName>
    <alternativeName>
        <fullName evidence="5">NADH dehydrogenase I subunit C</fullName>
    </alternativeName>
    <alternativeName>
        <fullName evidence="5">NDH-1 subunit C</fullName>
    </alternativeName>
</protein>